<evidence type="ECO:0000313" key="1">
    <source>
        <dbReference type="EMBL" id="VWB73438.1"/>
    </source>
</evidence>
<dbReference type="AlphaFoldDB" id="A0A6P2LVR0"/>
<evidence type="ECO:0000313" key="2">
    <source>
        <dbReference type="Proteomes" id="UP000494261"/>
    </source>
</evidence>
<dbReference type="GeneID" id="99664988"/>
<reference evidence="1 2" key="1">
    <citation type="submission" date="2019-09" db="EMBL/GenBank/DDBJ databases">
        <authorList>
            <person name="Depoorter E."/>
        </authorList>
    </citation>
    <scope>NUCLEOTIDE SEQUENCE [LARGE SCALE GENOMIC DNA]</scope>
    <source>
        <strain evidence="1">LMG 13014</strain>
    </source>
</reference>
<dbReference type="RefSeq" id="WP_171030068.1">
    <property type="nucleotide sequence ID" value="NZ_CABVQC010000021.1"/>
</dbReference>
<gene>
    <name evidence="1" type="ORF">BLA13014_03346</name>
</gene>
<protein>
    <submittedName>
        <fullName evidence="1">Uncharacterized protein</fullName>
    </submittedName>
</protein>
<dbReference type="Proteomes" id="UP000494261">
    <property type="component" value="Unassembled WGS sequence"/>
</dbReference>
<dbReference type="EMBL" id="CABVQC010000021">
    <property type="protein sequence ID" value="VWB73438.1"/>
    <property type="molecule type" value="Genomic_DNA"/>
</dbReference>
<accession>A0A6P2LVR0</accession>
<name>A0A6P2LVR0_9BURK</name>
<sequence>MIESKTFIPKSTDTDQKDAYRQLALTQEEFSRISLDRTRETGVSPSQSE</sequence>
<proteinExistence type="predicted"/>
<organism evidence="1 2">
    <name type="scientific">Burkholderia aenigmatica</name>
    <dbReference type="NCBI Taxonomy" id="2015348"/>
    <lineage>
        <taxon>Bacteria</taxon>
        <taxon>Pseudomonadati</taxon>
        <taxon>Pseudomonadota</taxon>
        <taxon>Betaproteobacteria</taxon>
        <taxon>Burkholderiales</taxon>
        <taxon>Burkholderiaceae</taxon>
        <taxon>Burkholderia</taxon>
        <taxon>Burkholderia cepacia complex</taxon>
    </lineage>
</organism>